<dbReference type="InterPro" id="IPR001806">
    <property type="entry name" value="Small_GTPase"/>
</dbReference>
<dbReference type="OrthoDB" id="9989112at2759"/>
<dbReference type="EMBL" id="CAKKNE010000004">
    <property type="protein sequence ID" value="CAH0373802.1"/>
    <property type="molecule type" value="Genomic_DNA"/>
</dbReference>
<organism evidence="5 6">
    <name type="scientific">Pelagomonas calceolata</name>
    <dbReference type="NCBI Taxonomy" id="35677"/>
    <lineage>
        <taxon>Eukaryota</taxon>
        <taxon>Sar</taxon>
        <taxon>Stramenopiles</taxon>
        <taxon>Ochrophyta</taxon>
        <taxon>Pelagophyceae</taxon>
        <taxon>Pelagomonadales</taxon>
        <taxon>Pelagomonadaceae</taxon>
        <taxon>Pelagomonas</taxon>
    </lineage>
</organism>
<dbReference type="PROSITE" id="PS51420">
    <property type="entry name" value="RHO"/>
    <property type="match status" value="1"/>
</dbReference>
<comment type="caution">
    <text evidence="5">The sequence shown here is derived from an EMBL/GenBank/DDBJ whole genome shotgun (WGS) entry which is preliminary data.</text>
</comment>
<dbReference type="GO" id="GO:0003924">
    <property type="term" value="F:GTPase activity"/>
    <property type="evidence" value="ECO:0007669"/>
    <property type="project" value="InterPro"/>
</dbReference>
<evidence type="ECO:0000313" key="5">
    <source>
        <dbReference type="EMBL" id="CAH0373802.1"/>
    </source>
</evidence>
<evidence type="ECO:0000313" key="6">
    <source>
        <dbReference type="Proteomes" id="UP000789595"/>
    </source>
</evidence>
<keyword evidence="6" id="KW-1185">Reference proteome</keyword>
<evidence type="ECO:0000256" key="3">
    <source>
        <dbReference type="ARBA" id="ARBA00022741"/>
    </source>
</evidence>
<dbReference type="Proteomes" id="UP000789595">
    <property type="component" value="Unassembled WGS sequence"/>
</dbReference>
<dbReference type="GO" id="GO:0005525">
    <property type="term" value="F:GTP binding"/>
    <property type="evidence" value="ECO:0007669"/>
    <property type="project" value="InterPro"/>
</dbReference>
<protein>
    <submittedName>
        <fullName evidence="5">Uncharacterized protein</fullName>
    </submittedName>
</protein>
<proteinExistence type="inferred from homology"/>
<comment type="similarity">
    <text evidence="2">Belongs to the small GTPase superfamily. Rab family.</text>
</comment>
<evidence type="ECO:0000256" key="4">
    <source>
        <dbReference type="ARBA" id="ARBA00023136"/>
    </source>
</evidence>
<reference evidence="5" key="1">
    <citation type="submission" date="2021-11" db="EMBL/GenBank/DDBJ databases">
        <authorList>
            <consortium name="Genoscope - CEA"/>
            <person name="William W."/>
        </authorList>
    </citation>
    <scope>NUCLEOTIDE SEQUENCE</scope>
</reference>
<evidence type="ECO:0000256" key="1">
    <source>
        <dbReference type="ARBA" id="ARBA00004308"/>
    </source>
</evidence>
<dbReference type="Gene3D" id="3.40.50.300">
    <property type="entry name" value="P-loop containing nucleotide triphosphate hydrolases"/>
    <property type="match status" value="1"/>
</dbReference>
<dbReference type="SUPFAM" id="SSF52540">
    <property type="entry name" value="P-loop containing nucleoside triphosphate hydrolases"/>
    <property type="match status" value="1"/>
</dbReference>
<dbReference type="AlphaFoldDB" id="A0A8J2ST04"/>
<dbReference type="SMART" id="SM00174">
    <property type="entry name" value="RHO"/>
    <property type="match status" value="1"/>
</dbReference>
<dbReference type="InterPro" id="IPR005225">
    <property type="entry name" value="Small_GTP-bd"/>
</dbReference>
<keyword evidence="4" id="KW-0472">Membrane</keyword>
<dbReference type="PROSITE" id="PS51421">
    <property type="entry name" value="RAS"/>
    <property type="match status" value="1"/>
</dbReference>
<accession>A0A8J2ST04</accession>
<dbReference type="Pfam" id="PF00071">
    <property type="entry name" value="Ras"/>
    <property type="match status" value="1"/>
</dbReference>
<dbReference type="SMART" id="SM00173">
    <property type="entry name" value="RAS"/>
    <property type="match status" value="1"/>
</dbReference>
<dbReference type="SMART" id="SM00176">
    <property type="entry name" value="RAN"/>
    <property type="match status" value="1"/>
</dbReference>
<name>A0A8J2ST04_9STRA</name>
<keyword evidence="3" id="KW-0547">Nucleotide-binding</keyword>
<comment type="subcellular location">
    <subcellularLocation>
        <location evidence="1">Endomembrane system</location>
    </subcellularLocation>
</comment>
<dbReference type="PRINTS" id="PR00449">
    <property type="entry name" value="RASTRNSFRMNG"/>
</dbReference>
<dbReference type="PROSITE" id="PS51419">
    <property type="entry name" value="RAB"/>
    <property type="match status" value="1"/>
</dbReference>
<gene>
    <name evidence="5" type="ORF">PECAL_4P10420</name>
</gene>
<dbReference type="NCBIfam" id="TIGR00231">
    <property type="entry name" value="small_GTP"/>
    <property type="match status" value="1"/>
</dbReference>
<dbReference type="PANTHER" id="PTHR47979">
    <property type="entry name" value="DRAB11-RELATED"/>
    <property type="match status" value="1"/>
</dbReference>
<sequence length="206" mass="22361">MQDYSYLLKYIVIGDTGVGKSCLLLQFTEPGSTFNERHDVTIGVEFGVRRVEVNGQALKLQIWDTAGQESFRSITRSYYRGAAAALLVYDISRRATFRNCKTWLTEARACGNPQMVVILVGNKSDLSESTRAVSEAEGRAFADEHGLLFLEASAKQRKHVDEAFVRPAEAIHGLLATGAIEAGDLSGVKIGPGSRARSNDGGKACC</sequence>
<evidence type="ECO:0000256" key="2">
    <source>
        <dbReference type="ARBA" id="ARBA00006270"/>
    </source>
</evidence>
<dbReference type="InterPro" id="IPR050209">
    <property type="entry name" value="Rab_GTPases_membrane_traffic"/>
</dbReference>
<dbReference type="InterPro" id="IPR027417">
    <property type="entry name" value="P-loop_NTPase"/>
</dbReference>
<dbReference type="GO" id="GO:0012505">
    <property type="term" value="C:endomembrane system"/>
    <property type="evidence" value="ECO:0007669"/>
    <property type="project" value="UniProtKB-SubCell"/>
</dbReference>
<dbReference type="SMART" id="SM00175">
    <property type="entry name" value="RAB"/>
    <property type="match status" value="1"/>
</dbReference>
<dbReference type="FunFam" id="3.40.50.300:FF:000586">
    <property type="entry name" value="Rab family GTPase"/>
    <property type="match status" value="1"/>
</dbReference>